<feature type="chain" id="PRO_5014734249" description="Mannosyl-glycoprotein endo-beta-N-acetylglucosamidase-like domain-containing protein" evidence="1">
    <location>
        <begin position="23"/>
        <end position="186"/>
    </location>
</feature>
<dbReference type="EMBL" id="PFOB01000001">
    <property type="protein sequence ID" value="PIZ64144.1"/>
    <property type="molecule type" value="Genomic_DNA"/>
</dbReference>
<evidence type="ECO:0000256" key="1">
    <source>
        <dbReference type="SAM" id="SignalP"/>
    </source>
</evidence>
<name>A0A2M7U216_9BACT</name>
<sequence>MEKIMVTIFLIVLFILPSSVHASKEAGASAALSPQAYEESINEYVDRSIQRMVISEVLNKYHAPLASEVDGFMNACMAHDVDCYLLPSIAGLESSFGKYTYPESHNPFGWGGGYIMFDTWEDGFMVVAQGLSENYIARGAHTIETIGPIYAASPTWAQRVRFFHNEFERVEAEKKVYFHELALASR</sequence>
<feature type="signal peptide" evidence="1">
    <location>
        <begin position="1"/>
        <end position="22"/>
    </location>
</feature>
<evidence type="ECO:0008006" key="4">
    <source>
        <dbReference type="Google" id="ProtNLM"/>
    </source>
</evidence>
<accession>A0A2M7U216</accession>
<dbReference type="Proteomes" id="UP000228503">
    <property type="component" value="Unassembled WGS sequence"/>
</dbReference>
<organism evidence="2 3">
    <name type="scientific">Candidatus Roizmanbacteria bacterium CG_4_10_14_0_2_um_filter_39_13</name>
    <dbReference type="NCBI Taxonomy" id="1974825"/>
    <lineage>
        <taxon>Bacteria</taxon>
        <taxon>Candidatus Roizmaniibacteriota</taxon>
    </lineage>
</organism>
<evidence type="ECO:0000313" key="3">
    <source>
        <dbReference type="Proteomes" id="UP000228503"/>
    </source>
</evidence>
<proteinExistence type="predicted"/>
<comment type="caution">
    <text evidence="2">The sequence shown here is derived from an EMBL/GenBank/DDBJ whole genome shotgun (WGS) entry which is preliminary data.</text>
</comment>
<reference evidence="3" key="1">
    <citation type="submission" date="2017-09" db="EMBL/GenBank/DDBJ databases">
        <title>Depth-based differentiation of microbial function through sediment-hosted aquifers and enrichment of novel symbionts in the deep terrestrial subsurface.</title>
        <authorList>
            <person name="Probst A.J."/>
            <person name="Ladd B."/>
            <person name="Jarett J.K."/>
            <person name="Geller-Mcgrath D.E."/>
            <person name="Sieber C.M.K."/>
            <person name="Emerson J.B."/>
            <person name="Anantharaman K."/>
            <person name="Thomas B.C."/>
            <person name="Malmstrom R."/>
            <person name="Stieglmeier M."/>
            <person name="Klingl A."/>
            <person name="Woyke T."/>
            <person name="Ryan C.M."/>
            <person name="Banfield J.F."/>
        </authorList>
    </citation>
    <scope>NUCLEOTIDE SEQUENCE [LARGE SCALE GENOMIC DNA]</scope>
</reference>
<gene>
    <name evidence="2" type="ORF">COY16_00075</name>
</gene>
<protein>
    <recommendedName>
        <fullName evidence="4">Mannosyl-glycoprotein endo-beta-N-acetylglucosamidase-like domain-containing protein</fullName>
    </recommendedName>
</protein>
<keyword evidence="1" id="KW-0732">Signal</keyword>
<evidence type="ECO:0000313" key="2">
    <source>
        <dbReference type="EMBL" id="PIZ64144.1"/>
    </source>
</evidence>
<dbReference type="AlphaFoldDB" id="A0A2M7U216"/>